<dbReference type="GO" id="GO:0005840">
    <property type="term" value="C:ribosome"/>
    <property type="evidence" value="ECO:0007669"/>
    <property type="project" value="UniProtKB-KW"/>
</dbReference>
<dbReference type="InterPro" id="IPR003029">
    <property type="entry name" value="S1_domain"/>
</dbReference>
<keyword evidence="3" id="KW-0687">Ribonucleoprotein</keyword>
<dbReference type="InterPro" id="IPR012340">
    <property type="entry name" value="NA-bd_OB-fold"/>
</dbReference>
<evidence type="ECO:0000259" key="5">
    <source>
        <dbReference type="PROSITE" id="PS50126"/>
    </source>
</evidence>
<evidence type="ECO:0000256" key="3">
    <source>
        <dbReference type="ARBA" id="ARBA00023274"/>
    </source>
</evidence>
<evidence type="ECO:0000256" key="4">
    <source>
        <dbReference type="SAM" id="MobiDB-lite"/>
    </source>
</evidence>
<feature type="compositionally biased region" description="Low complexity" evidence="4">
    <location>
        <begin position="471"/>
        <end position="486"/>
    </location>
</feature>
<dbReference type="Gene3D" id="2.40.50.140">
    <property type="entry name" value="Nucleic acid-binding proteins"/>
    <property type="match status" value="1"/>
</dbReference>
<comment type="caution">
    <text evidence="6">The sequence shown here is derived from an EMBL/GenBank/DDBJ whole genome shotgun (WGS) entry which is preliminary data.</text>
</comment>
<gene>
    <name evidence="6" type="ORF">AFL01nite_02350</name>
</gene>
<organism evidence="6 7">
    <name type="scientific">Aeromicrobium flavum</name>
    <dbReference type="NCBI Taxonomy" id="416568"/>
    <lineage>
        <taxon>Bacteria</taxon>
        <taxon>Bacillati</taxon>
        <taxon>Actinomycetota</taxon>
        <taxon>Actinomycetes</taxon>
        <taxon>Propionibacteriales</taxon>
        <taxon>Nocardioidaceae</taxon>
        <taxon>Aeromicrobium</taxon>
    </lineage>
</organism>
<evidence type="ECO:0000313" key="6">
    <source>
        <dbReference type="EMBL" id="GEO87908.1"/>
    </source>
</evidence>
<feature type="region of interest" description="Disordered" evidence="4">
    <location>
        <begin position="471"/>
        <end position="492"/>
    </location>
</feature>
<dbReference type="GO" id="GO:1990904">
    <property type="term" value="C:ribonucleoprotein complex"/>
    <property type="evidence" value="ECO:0007669"/>
    <property type="project" value="UniProtKB-KW"/>
</dbReference>
<dbReference type="SMART" id="SM00316">
    <property type="entry name" value="S1"/>
    <property type="match status" value="1"/>
</dbReference>
<keyword evidence="7" id="KW-1185">Reference proteome</keyword>
<dbReference type="EMBL" id="BJZQ01000001">
    <property type="protein sequence ID" value="GEO87908.1"/>
    <property type="molecule type" value="Genomic_DNA"/>
</dbReference>
<evidence type="ECO:0000256" key="1">
    <source>
        <dbReference type="ARBA" id="ARBA00006767"/>
    </source>
</evidence>
<dbReference type="FunFam" id="2.40.50.140:FF:000051">
    <property type="entry name" value="RNA-binding transcriptional accessory protein"/>
    <property type="match status" value="1"/>
</dbReference>
<comment type="similarity">
    <text evidence="1">Belongs to the bacterial ribosomal protein bS1 family.</text>
</comment>
<evidence type="ECO:0000313" key="7">
    <source>
        <dbReference type="Proteomes" id="UP000321769"/>
    </source>
</evidence>
<keyword evidence="2" id="KW-0689">Ribosomal protein</keyword>
<dbReference type="Proteomes" id="UP000321769">
    <property type="component" value="Unassembled WGS sequence"/>
</dbReference>
<accession>A0A512HR32</accession>
<dbReference type="GO" id="GO:0003735">
    <property type="term" value="F:structural constituent of ribosome"/>
    <property type="evidence" value="ECO:0007669"/>
    <property type="project" value="TreeGrafter"/>
</dbReference>
<proteinExistence type="inferred from homology"/>
<dbReference type="PANTHER" id="PTHR10724:SF7">
    <property type="entry name" value="SMALL RIBOSOMAL SUBUNIT PROTEIN BS1C"/>
    <property type="match status" value="1"/>
</dbReference>
<protein>
    <recommendedName>
        <fullName evidence="5">S1 motif domain-containing protein</fullName>
    </recommendedName>
</protein>
<dbReference type="SUPFAM" id="SSF50249">
    <property type="entry name" value="Nucleic acid-binding proteins"/>
    <property type="match status" value="1"/>
</dbReference>
<feature type="domain" description="S1 motif" evidence="5">
    <location>
        <begin position="505"/>
        <end position="573"/>
    </location>
</feature>
<dbReference type="InterPro" id="IPR050437">
    <property type="entry name" value="Ribos_protein_bS1-like"/>
</dbReference>
<dbReference type="GO" id="GO:0005737">
    <property type="term" value="C:cytoplasm"/>
    <property type="evidence" value="ECO:0007669"/>
    <property type="project" value="UniProtKB-ARBA"/>
</dbReference>
<dbReference type="AlphaFoldDB" id="A0A512HR32"/>
<dbReference type="GO" id="GO:0003729">
    <property type="term" value="F:mRNA binding"/>
    <property type="evidence" value="ECO:0007669"/>
    <property type="project" value="TreeGrafter"/>
</dbReference>
<dbReference type="PANTHER" id="PTHR10724">
    <property type="entry name" value="30S RIBOSOMAL PROTEIN S1"/>
    <property type="match status" value="1"/>
</dbReference>
<dbReference type="GO" id="GO:0006412">
    <property type="term" value="P:translation"/>
    <property type="evidence" value="ECO:0007669"/>
    <property type="project" value="TreeGrafter"/>
</dbReference>
<evidence type="ECO:0000256" key="2">
    <source>
        <dbReference type="ARBA" id="ARBA00022980"/>
    </source>
</evidence>
<dbReference type="PROSITE" id="PS50126">
    <property type="entry name" value="S1"/>
    <property type="match status" value="1"/>
</dbReference>
<dbReference type="SUPFAM" id="SSF56024">
    <property type="entry name" value="Phospholipase D/nuclease"/>
    <property type="match status" value="1"/>
</dbReference>
<name>A0A512HR32_9ACTN</name>
<dbReference type="RefSeq" id="WP_246119536.1">
    <property type="nucleotide sequence ID" value="NZ_BAAAYQ010000001.1"/>
</dbReference>
<reference evidence="6 7" key="1">
    <citation type="submission" date="2019-07" db="EMBL/GenBank/DDBJ databases">
        <title>Whole genome shotgun sequence of Aeromicrobium flavum NBRC 107625.</title>
        <authorList>
            <person name="Hosoyama A."/>
            <person name="Uohara A."/>
            <person name="Ohji S."/>
            <person name="Ichikawa N."/>
        </authorList>
    </citation>
    <scope>NUCLEOTIDE SEQUENCE [LARGE SCALE GENOMIC DNA]</scope>
    <source>
        <strain evidence="6 7">NBRC 107625</strain>
    </source>
</reference>
<dbReference type="CDD" id="cd05688">
    <property type="entry name" value="S1_RPS1_repeat_ec3"/>
    <property type="match status" value="1"/>
</dbReference>
<sequence>MSRDIFADAARRHAHALPGHTLLAAEPCYIPTSVLTVDVLAEEIEDIDAAQKYALAALLNGIDSVEDLELFMGLTPEDTASTVAALLRSEFVDYRPPGPGQPRILSLLPNGLEAARDAQVRRPKSTTIQVVYDRLTRTVTEWRRNSLARAGAAKASTAILLPQRSGVDVEKAELTVPAITAAIEGYSSSDFRVLGVTGVTESRNFFRDAILLVYRDLDSSTVRLGVEVDGQWSEPHLAALEDVDAVKKLGITSASEVSYEAADEPGPRLSRDEVIAIQSAITDDEGTNALGDSDQLDRAAIRWLSMADHPGWLDDAMTAPKRRLLIISPWITGSVVSRQFVGRLEQLARNADVTIFWGFGDNSKSDQGALRMLHEAAGRSQRLAVVRVDDTHAKILVSDGYYVKTSFNWLSFRGDKSRKFRQEEGDLVNDQVLADLAYDRYMHENCGFALEVVGNLPSKYRAAVHASAAHVAPATHTPAPEAADAPSQPSRAERRRAALEALGVGSVVTGTVKTITNFGAFVDLGEVDGLIHISQLANRRVEHPSDVVEIGEAVTVRVLEVDLERGRVSLSLT</sequence>
<dbReference type="Pfam" id="PF00575">
    <property type="entry name" value="S1"/>
    <property type="match status" value="1"/>
</dbReference>